<reference evidence="2 3" key="1">
    <citation type="submission" date="2024-04" db="EMBL/GenBank/DDBJ databases">
        <authorList>
            <person name="Waldvogel A.-M."/>
            <person name="Schoenle A."/>
        </authorList>
    </citation>
    <scope>NUCLEOTIDE SEQUENCE [LARGE SCALE GENOMIC DNA]</scope>
</reference>
<evidence type="ECO:0000313" key="3">
    <source>
        <dbReference type="Proteomes" id="UP001497482"/>
    </source>
</evidence>
<keyword evidence="3" id="KW-1185">Reference proteome</keyword>
<protein>
    <submittedName>
        <fullName evidence="2">Uncharacterized protein</fullName>
    </submittedName>
</protein>
<dbReference type="AlphaFoldDB" id="A0AAV2MK63"/>
<name>A0AAV2MK63_KNICA</name>
<feature type="region of interest" description="Disordered" evidence="1">
    <location>
        <begin position="37"/>
        <end position="74"/>
    </location>
</feature>
<evidence type="ECO:0000256" key="1">
    <source>
        <dbReference type="SAM" id="MobiDB-lite"/>
    </source>
</evidence>
<sequence length="101" mass="10793">MLNVGGAFKASRCHGAQTVSSRMCCTSLCLQEPRHQACSASGRRRLGSAEPPSEGAGPRPAGRGVLPQEGPIKSKAQCRPWAEVQWEKAWLLVQSAATFTD</sequence>
<accession>A0AAV2MK63</accession>
<organism evidence="2 3">
    <name type="scientific">Knipowitschia caucasica</name>
    <name type="common">Caucasian dwarf goby</name>
    <name type="synonym">Pomatoschistus caucasicus</name>
    <dbReference type="NCBI Taxonomy" id="637954"/>
    <lineage>
        <taxon>Eukaryota</taxon>
        <taxon>Metazoa</taxon>
        <taxon>Chordata</taxon>
        <taxon>Craniata</taxon>
        <taxon>Vertebrata</taxon>
        <taxon>Euteleostomi</taxon>
        <taxon>Actinopterygii</taxon>
        <taxon>Neopterygii</taxon>
        <taxon>Teleostei</taxon>
        <taxon>Neoteleostei</taxon>
        <taxon>Acanthomorphata</taxon>
        <taxon>Gobiaria</taxon>
        <taxon>Gobiiformes</taxon>
        <taxon>Gobioidei</taxon>
        <taxon>Gobiidae</taxon>
        <taxon>Gobiinae</taxon>
        <taxon>Knipowitschia</taxon>
    </lineage>
</organism>
<dbReference type="EMBL" id="OZ035830">
    <property type="protein sequence ID" value="CAL1613723.1"/>
    <property type="molecule type" value="Genomic_DNA"/>
</dbReference>
<evidence type="ECO:0000313" key="2">
    <source>
        <dbReference type="EMBL" id="CAL1613723.1"/>
    </source>
</evidence>
<proteinExistence type="predicted"/>
<gene>
    <name evidence="2" type="ORF">KC01_LOCUS39886</name>
</gene>
<dbReference type="Proteomes" id="UP001497482">
    <property type="component" value="Chromosome 8"/>
</dbReference>